<dbReference type="Proteomes" id="UP000509579">
    <property type="component" value="Plasmid unnamed1"/>
</dbReference>
<accession>A0A6N1X7V6</accession>
<geneLocation type="plasmid" evidence="1 2">
    <name>unnamed1</name>
</geneLocation>
<dbReference type="EMBL" id="CP054841">
    <property type="protein sequence ID" value="QKV55461.1"/>
    <property type="molecule type" value="Genomic_DNA"/>
</dbReference>
<dbReference type="KEGG" id="aant:HUK68_21330"/>
<sequence length="222" mass="25067">MRNTANNSFSVLDEHPLLKLKLQNFCDDHALEGKPALIWQCVPVRPVEIDVRKKAVAEILRQGASSDDADGWWNAFQTHYAVESTFDGIISTFRTEDPGWASEFHSDGHIIAGVWTFPEAALADKPIPVLMNFYQNAFEDFGTLVSRLMDSLPMDFPVAITCTLLRANALGFQRERQRGEIRMIRRPELQWRVRTAGSKVELEAASKVMGKELLWAYNIAAS</sequence>
<dbReference type="RefSeq" id="WP_175506249.1">
    <property type="nucleotide sequence ID" value="NZ_CP054841.1"/>
</dbReference>
<gene>
    <name evidence="1" type="ORF">HUK68_21330</name>
</gene>
<protein>
    <submittedName>
        <fullName evidence="1">Uncharacterized protein</fullName>
    </submittedName>
</protein>
<evidence type="ECO:0000313" key="1">
    <source>
        <dbReference type="EMBL" id="QKV55461.1"/>
    </source>
</evidence>
<evidence type="ECO:0000313" key="2">
    <source>
        <dbReference type="Proteomes" id="UP000509579"/>
    </source>
</evidence>
<keyword evidence="2" id="KW-1185">Reference proteome</keyword>
<keyword evidence="1" id="KW-0614">Plasmid</keyword>
<dbReference type="AlphaFoldDB" id="A0A6N1X7V6"/>
<organism evidence="1 2">
    <name type="scientific">Comamonas antarctica</name>
    <dbReference type="NCBI Taxonomy" id="2743470"/>
    <lineage>
        <taxon>Bacteria</taxon>
        <taxon>Pseudomonadati</taxon>
        <taxon>Pseudomonadota</taxon>
        <taxon>Betaproteobacteria</taxon>
        <taxon>Burkholderiales</taxon>
        <taxon>Comamonadaceae</taxon>
        <taxon>Comamonas</taxon>
    </lineage>
</organism>
<proteinExistence type="predicted"/>
<name>A0A6N1X7V6_9BURK</name>
<reference evidence="1 2" key="1">
    <citation type="submission" date="2020-06" db="EMBL/GenBank/DDBJ databases">
        <title>Acidovorax antarctica sp. nov., isolated from Corinth ice sheet soil, Antarctic Fields Peninsula.</title>
        <authorList>
            <person name="Xu Q."/>
            <person name="Peng F."/>
        </authorList>
    </citation>
    <scope>NUCLEOTIDE SEQUENCE [LARGE SCALE GENOMIC DNA]</scope>
    <source>
        <strain evidence="1 2">16-35-5</strain>
        <plasmid evidence="1 2">unnamed1</plasmid>
    </source>
</reference>